<organism evidence="1 2">
    <name type="scientific">Herpetosiphon gulosus</name>
    <dbReference type="NCBI Taxonomy" id="1973496"/>
    <lineage>
        <taxon>Bacteria</taxon>
        <taxon>Bacillati</taxon>
        <taxon>Chloroflexota</taxon>
        <taxon>Chloroflexia</taxon>
        <taxon>Herpetosiphonales</taxon>
        <taxon>Herpetosiphonaceae</taxon>
        <taxon>Herpetosiphon</taxon>
    </lineage>
</organism>
<dbReference type="RefSeq" id="WP_345724872.1">
    <property type="nucleotide sequence ID" value="NZ_BAABRU010000042.1"/>
</dbReference>
<accession>A0ABP9X7E4</accession>
<evidence type="ECO:0000313" key="1">
    <source>
        <dbReference type="EMBL" id="GAA5531307.1"/>
    </source>
</evidence>
<dbReference type="Proteomes" id="UP001428290">
    <property type="component" value="Unassembled WGS sequence"/>
</dbReference>
<sequence length="71" mass="7954">MSLVAILEQVQTLSMQERKDLVKFLVDSLDVPPRQPLLRLADLAGFAAVLATDDDAQTYVDGLRDAWERPQ</sequence>
<name>A0ABP9X7E4_9CHLR</name>
<dbReference type="EMBL" id="BAABRU010000042">
    <property type="protein sequence ID" value="GAA5531307.1"/>
    <property type="molecule type" value="Genomic_DNA"/>
</dbReference>
<evidence type="ECO:0008006" key="3">
    <source>
        <dbReference type="Google" id="ProtNLM"/>
    </source>
</evidence>
<gene>
    <name evidence="1" type="ORF">Hgul01_05132</name>
</gene>
<reference evidence="1 2" key="1">
    <citation type="submission" date="2024-02" db="EMBL/GenBank/DDBJ databases">
        <title>Herpetosiphon gulosus NBRC 112829.</title>
        <authorList>
            <person name="Ichikawa N."/>
            <person name="Katano-Makiyama Y."/>
            <person name="Hidaka K."/>
        </authorList>
    </citation>
    <scope>NUCLEOTIDE SEQUENCE [LARGE SCALE GENOMIC DNA]</scope>
    <source>
        <strain evidence="1 2">NBRC 112829</strain>
    </source>
</reference>
<evidence type="ECO:0000313" key="2">
    <source>
        <dbReference type="Proteomes" id="UP001428290"/>
    </source>
</evidence>
<protein>
    <recommendedName>
        <fullName evidence="3">DUF2281 domain-containing protein</fullName>
    </recommendedName>
</protein>
<keyword evidence="2" id="KW-1185">Reference proteome</keyword>
<comment type="caution">
    <text evidence="1">The sequence shown here is derived from an EMBL/GenBank/DDBJ whole genome shotgun (WGS) entry which is preliminary data.</text>
</comment>
<proteinExistence type="predicted"/>